<keyword evidence="1" id="KW-0812">Transmembrane</keyword>
<feature type="transmembrane region" description="Helical" evidence="1">
    <location>
        <begin position="38"/>
        <end position="58"/>
    </location>
</feature>
<feature type="transmembrane region" description="Helical" evidence="1">
    <location>
        <begin position="70"/>
        <end position="91"/>
    </location>
</feature>
<keyword evidence="1" id="KW-0472">Membrane</keyword>
<name>A0A5C4ME25_9ACTN</name>
<feature type="transmembrane region" description="Helical" evidence="1">
    <location>
        <begin position="162"/>
        <end position="181"/>
    </location>
</feature>
<keyword evidence="1" id="KW-1133">Transmembrane helix</keyword>
<dbReference type="OrthoDB" id="3822725at2"/>
<feature type="transmembrane region" description="Helical" evidence="1">
    <location>
        <begin position="238"/>
        <end position="258"/>
    </location>
</feature>
<accession>A0A5C4ME25</accession>
<dbReference type="EMBL" id="VDFR01000143">
    <property type="protein sequence ID" value="TNC35883.1"/>
    <property type="molecule type" value="Genomic_DNA"/>
</dbReference>
<dbReference type="Proteomes" id="UP000306740">
    <property type="component" value="Unassembled WGS sequence"/>
</dbReference>
<protein>
    <submittedName>
        <fullName evidence="2">ABC transporter permease</fullName>
    </submittedName>
</protein>
<organism evidence="2 3">
    <name type="scientific">Mumia zhuanghuii</name>
    <dbReference type="NCBI Taxonomy" id="2585211"/>
    <lineage>
        <taxon>Bacteria</taxon>
        <taxon>Bacillati</taxon>
        <taxon>Actinomycetota</taxon>
        <taxon>Actinomycetes</taxon>
        <taxon>Propionibacteriales</taxon>
        <taxon>Nocardioidaceae</taxon>
        <taxon>Mumia</taxon>
    </lineage>
</organism>
<dbReference type="RefSeq" id="WP_139088245.1">
    <property type="nucleotide sequence ID" value="NZ_VDFR01000143.1"/>
</dbReference>
<feature type="transmembrane region" description="Helical" evidence="1">
    <location>
        <begin position="112"/>
        <end position="142"/>
    </location>
</feature>
<evidence type="ECO:0000256" key="1">
    <source>
        <dbReference type="SAM" id="Phobius"/>
    </source>
</evidence>
<dbReference type="AlphaFoldDB" id="A0A5C4ME25"/>
<gene>
    <name evidence="2" type="ORF">FHE65_26745</name>
</gene>
<evidence type="ECO:0000313" key="3">
    <source>
        <dbReference type="Proteomes" id="UP000306740"/>
    </source>
</evidence>
<reference evidence="2 3" key="1">
    <citation type="submission" date="2019-05" db="EMBL/GenBank/DDBJ databases">
        <title>Mumia sp. nov., isolated from the intestinal contents of plateau pika (Ochotona curzoniae) in the Qinghai-Tibet plateau of China.</title>
        <authorList>
            <person name="Tian Z."/>
        </authorList>
    </citation>
    <scope>NUCLEOTIDE SEQUENCE [LARGE SCALE GENOMIC DNA]</scope>
    <source>
        <strain evidence="3">527</strain>
    </source>
</reference>
<evidence type="ECO:0000313" key="2">
    <source>
        <dbReference type="EMBL" id="TNC35883.1"/>
    </source>
</evidence>
<proteinExistence type="predicted"/>
<feature type="transmembrane region" description="Helical" evidence="1">
    <location>
        <begin position="188"/>
        <end position="211"/>
    </location>
</feature>
<comment type="caution">
    <text evidence="2">The sequence shown here is derived from an EMBL/GenBank/DDBJ whole genome shotgun (WGS) entry which is preliminary data.</text>
</comment>
<sequence>MTALAPEVGIDLNRPRVPFVRLVRVELRKLVDTRAGKWLVGTIAAISLVVMIIMLWVGLAEDVNLGFTDFLSGMNIPMGVLLPVLGVLSVTSEWSQRTALVTFTLEPHRGRVLAAKVVTGLLTALFAVVASLVAAAIGTLLMDVLGSGDTSWSIEASQFAGFYAGQALALLMGITFGMLLLSSPAAIVVYFAWAFVLPGIFGIAVAFIGWFGDVWPWIDFSAAQAPLFQSGGPSGEEWAHLGVSGLIWLVIPFVLGWYRVLRSEIK</sequence>